<name>D5T2G2_LEUKI</name>
<dbReference type="AlphaFoldDB" id="D5T2G2"/>
<sequence length="28" mass="3435">MIRSNNFMNRNHDRVRGQTINWSDDDEI</sequence>
<dbReference type="KEGG" id="lki:LKI_04595"/>
<dbReference type="Proteomes" id="UP000002362">
    <property type="component" value="Chromosome"/>
</dbReference>
<accession>D5T2G2</accession>
<reference evidence="2 3" key="1">
    <citation type="journal article" date="2010" name="J. Bacteriol.">
        <title>Complete genome sequence analysis of Leuconostoc kimchii IMSNU 11154.</title>
        <authorList>
            <person name="Oh H.M."/>
            <person name="Cho Y.J."/>
            <person name="Kim B.K."/>
            <person name="Roe J.H."/>
            <person name="Kang S.O."/>
            <person name="Nahm B.H."/>
            <person name="Jeong G."/>
            <person name="Han H.U."/>
            <person name="Chun J."/>
        </authorList>
    </citation>
    <scope>NUCLEOTIDE SEQUENCE [LARGE SCALE GENOMIC DNA]</scope>
    <source>
        <strain evidence="3">IMSNU 11154 / KCTC 2386 / IH25</strain>
    </source>
</reference>
<dbReference type="HOGENOM" id="CLU_3412649_0_0_9"/>
<dbReference type="STRING" id="762051.LKI_04595"/>
<dbReference type="EMBL" id="CP001758">
    <property type="protein sequence ID" value="ADG40461.1"/>
    <property type="molecule type" value="Genomic_DNA"/>
</dbReference>
<feature type="region of interest" description="Disordered" evidence="1">
    <location>
        <begin position="1"/>
        <end position="28"/>
    </location>
</feature>
<proteinExistence type="predicted"/>
<organism evidence="2 3">
    <name type="scientific">Leuconostoc kimchii (strain IMSNU 11154 / KCTC 2386 / IH25)</name>
    <dbReference type="NCBI Taxonomy" id="762051"/>
    <lineage>
        <taxon>Bacteria</taxon>
        <taxon>Bacillati</taxon>
        <taxon>Bacillota</taxon>
        <taxon>Bacilli</taxon>
        <taxon>Lactobacillales</taxon>
        <taxon>Lactobacillaceae</taxon>
        <taxon>Leuconostoc</taxon>
    </lineage>
</organism>
<dbReference type="PATRIC" id="fig|762051.18.peg.927"/>
<gene>
    <name evidence="2" type="ordered locus">LKI_04595</name>
</gene>
<evidence type="ECO:0000313" key="2">
    <source>
        <dbReference type="EMBL" id="ADG40461.1"/>
    </source>
</evidence>
<evidence type="ECO:0000256" key="1">
    <source>
        <dbReference type="SAM" id="MobiDB-lite"/>
    </source>
</evidence>
<evidence type="ECO:0000313" key="3">
    <source>
        <dbReference type="Proteomes" id="UP000002362"/>
    </source>
</evidence>
<protein>
    <submittedName>
        <fullName evidence="2">Uncharacterized protein</fullName>
    </submittedName>
</protein>